<sequence>MKPTLLLLFFSISLLTFGQDLTQIGKAPLLKVNGGVSANGIYYDGSANREPFTYFLNGNLNFNISGIYNIPLSFSYTNQEFGYSTPFKINRLSIHPSYKWVATHIGDVSISFSPYTVSGHQFTGFGVDLTPNKPYKLSAFYGRLLKATEYNDEFPEALPAYRRMGYGAKASYELDRVTVGVIAFGAKDDEESIELPVPSDLNLTPKQNIVLSLESSIQATKNLNFHVEIAQSAITEDTEDQGSSNKGNAMNILINDNSSTSYYTALNANFTYAIGKGTVGAGYERIDPEYRTFGAYYFNNDLENITLNASQTLFGGVVSLAANVGLQRDDLKDKKDTQSNRVVSSFNSTINASDRFNIAASYSNFQSYTNIRSVFDEINEVDPLENLDTLDFRQISQNATLQLGYILSQDPQKQQNVALSLTYQTTKDEQGTAASTNTQSNFYNVGANYSIGYPEHALTISSALNAAYNELEENRGLTIGPTINANKQFFNKQLRTGLSASYNETLNNGTSQGSVTSIRANAGYTYKEKHNVMLSALSQLRKTETSDTKNDFTLTFGYSYSFDIKKAEIRFQKRTKAQGNQVLDSISKQNFTRFRYRDKIYEGNPVVIVEQLETLTKKEYLDEEKAFSKELIKSQLANLKIKAIKSVDLKNLALDYLDSLYVRKDFIPTYRESLLFVTLTLKKELFEKEEVMKERFSYAKSQMEQHKLHTVPKDEQIVATTDEQTLYNELQTKYTEEADRMEAYLYLRVAVEELRKAVLSQAKSHQPLLQLQAQTAESVFDIAQKTKNLEKINIYLEEQIIAFFDDRYQNGID</sequence>
<keyword evidence="1" id="KW-0732">Signal</keyword>
<accession>A0A5S5CBU1</accession>
<proteinExistence type="predicted"/>
<name>A0A5S5CBU1_9FLAO</name>
<dbReference type="EMBL" id="VNHU01000002">
    <property type="protein sequence ID" value="TYP75972.1"/>
    <property type="molecule type" value="Genomic_DNA"/>
</dbReference>
<dbReference type="OrthoDB" id="1091532at2"/>
<comment type="caution">
    <text evidence="2">The sequence shown here is derived from an EMBL/GenBank/DDBJ whole genome shotgun (WGS) entry which is preliminary data.</text>
</comment>
<evidence type="ECO:0000313" key="2">
    <source>
        <dbReference type="EMBL" id="TYP75972.1"/>
    </source>
</evidence>
<evidence type="ECO:0008006" key="4">
    <source>
        <dbReference type="Google" id="ProtNLM"/>
    </source>
</evidence>
<protein>
    <recommendedName>
        <fullName evidence="4">Outer membrane protein with beta-barrel domain</fullName>
    </recommendedName>
</protein>
<evidence type="ECO:0000313" key="3">
    <source>
        <dbReference type="Proteomes" id="UP000324376"/>
    </source>
</evidence>
<keyword evidence="3" id="KW-1185">Reference proteome</keyword>
<feature type="signal peptide" evidence="1">
    <location>
        <begin position="1"/>
        <end position="18"/>
    </location>
</feature>
<gene>
    <name evidence="2" type="ORF">BD809_102185</name>
</gene>
<evidence type="ECO:0000256" key="1">
    <source>
        <dbReference type="SAM" id="SignalP"/>
    </source>
</evidence>
<dbReference type="Proteomes" id="UP000324376">
    <property type="component" value="Unassembled WGS sequence"/>
</dbReference>
<dbReference type="AlphaFoldDB" id="A0A5S5CBU1"/>
<dbReference type="RefSeq" id="WP_148781583.1">
    <property type="nucleotide sequence ID" value="NZ_VNHU01000002.1"/>
</dbReference>
<feature type="chain" id="PRO_5024409123" description="Outer membrane protein with beta-barrel domain" evidence="1">
    <location>
        <begin position="19"/>
        <end position="813"/>
    </location>
</feature>
<reference evidence="2 3" key="1">
    <citation type="submission" date="2019-07" db="EMBL/GenBank/DDBJ databases">
        <title>Genomic Encyclopedia of Archaeal and Bacterial Type Strains, Phase II (KMG-II): from individual species to whole genera.</title>
        <authorList>
            <person name="Goeker M."/>
        </authorList>
    </citation>
    <scope>NUCLEOTIDE SEQUENCE [LARGE SCALE GENOMIC DNA]</scope>
    <source>
        <strain evidence="2 3">DSM 17527</strain>
    </source>
</reference>
<organism evidence="2 3">
    <name type="scientific">Aquimarina intermedia</name>
    <dbReference type="NCBI Taxonomy" id="350814"/>
    <lineage>
        <taxon>Bacteria</taxon>
        <taxon>Pseudomonadati</taxon>
        <taxon>Bacteroidota</taxon>
        <taxon>Flavobacteriia</taxon>
        <taxon>Flavobacteriales</taxon>
        <taxon>Flavobacteriaceae</taxon>
        <taxon>Aquimarina</taxon>
    </lineage>
</organism>